<sequence>MILRTEYFYWLAGVILAITGVLILLDRTHSRRLPSGMFWLIFATLFLFSDRLPPVAVGTAVVAAALIAGFGGLGRGKSSLLPDAQRNESVQCLGNWLFLPALIVPVGTLIGSVALPKLALGGLFVFDQANPTLVALGVSVIIAVLVACQITRGTPIEALRQSRHLTESLGWALLLPQMLAVLGLMFGRAGVGEAAAYLTHTYINTDVKLVAVIVYTFGAAMMTMIMGGAFAAFPVAMMAVGLPVLIHTYHGNPAVIAAIGMFSGYCGTLVTPMAAHFNIVPAALLELPDRYGVIRAQVMTAFPLLLANVVLLYLLM</sequence>
<name>A0ACC7N579_9BURK</name>
<protein>
    <submittedName>
        <fullName evidence="1">DUF979 domain-containing protein</fullName>
    </submittedName>
</protein>
<gene>
    <name evidence="1" type="ORF">PQR01_03780</name>
</gene>
<accession>A0ACC7N579</accession>
<reference evidence="1 2" key="1">
    <citation type="journal article" date="2024" name="Chem. Sci.">
        <title>Discovery of megapolipeptins by genome mining of a Burkholderiales bacteria collection.</title>
        <authorList>
            <person name="Paulo B.S."/>
            <person name="Recchia M.J.J."/>
            <person name="Lee S."/>
            <person name="Fergusson C.H."/>
            <person name="Romanowski S.B."/>
            <person name="Hernandez A."/>
            <person name="Krull N."/>
            <person name="Liu D.Y."/>
            <person name="Cavanagh H."/>
            <person name="Bos A."/>
            <person name="Gray C.A."/>
            <person name="Murphy B.T."/>
            <person name="Linington R.G."/>
            <person name="Eustaquio A.S."/>
        </authorList>
    </citation>
    <scope>NUCLEOTIDE SEQUENCE [LARGE SCALE GENOMIC DNA]</scope>
    <source>
        <strain evidence="1 2">RL18-126-BIB-B</strain>
    </source>
</reference>
<dbReference type="Proteomes" id="UP001629235">
    <property type="component" value="Unassembled WGS sequence"/>
</dbReference>
<keyword evidence="2" id="KW-1185">Reference proteome</keyword>
<organism evidence="1 2">
    <name type="scientific">Paraburkholderia rhynchosiae</name>
    <dbReference type="NCBI Taxonomy" id="487049"/>
    <lineage>
        <taxon>Bacteria</taxon>
        <taxon>Pseudomonadati</taxon>
        <taxon>Pseudomonadota</taxon>
        <taxon>Betaproteobacteria</taxon>
        <taxon>Burkholderiales</taxon>
        <taxon>Burkholderiaceae</taxon>
        <taxon>Paraburkholderia</taxon>
    </lineage>
</organism>
<proteinExistence type="predicted"/>
<dbReference type="EMBL" id="JAQQDW010000004">
    <property type="protein sequence ID" value="MFM0102632.1"/>
    <property type="molecule type" value="Genomic_DNA"/>
</dbReference>
<evidence type="ECO:0000313" key="1">
    <source>
        <dbReference type="EMBL" id="MFM0102632.1"/>
    </source>
</evidence>
<evidence type="ECO:0000313" key="2">
    <source>
        <dbReference type="Proteomes" id="UP001629235"/>
    </source>
</evidence>
<comment type="caution">
    <text evidence="1">The sequence shown here is derived from an EMBL/GenBank/DDBJ whole genome shotgun (WGS) entry which is preliminary data.</text>
</comment>